<dbReference type="InterPro" id="IPR021860">
    <property type="entry name" value="Peptidase_S12_Pab87-rel_C"/>
</dbReference>
<sequence length="520" mass="58240">MKALVFLPVFLQALAVIHGARFSPSDTESRPLPNLHEVLEKARVMSGIPGMSVAILHKGKLIFAEGFGKRNDHDKFTAETVAPIASLSKAFTAAAVGELVAEGKIDWDKTPVSQYLPEFQLKDPVLTSQLNLQDLLSHRTPVPNVDFGWFWSSVPTRELIKRLRYANVDPKLKPFLNYNNAMYTVAGEAAANAVNMSFVDLVETKIFKPLGLSHTGVSDKSMRKKERNYALGYAAESFEDAQKGRFKSLPAGSMAGASAPAGDLYSNVLDLVRWGNIIMRRGKSQEGQQLLNKESIKELLSAHSIVESKEQVTEFGPALTYGMGWLIDSYKGNPIYYHSGSVSGYISNLFFMPGQELVIAHLTNADVTILPHYLPFYVADELLNLPRTQDWFNVVTNSTKESYENNKKIAQGNLPERLKDKPYTRPLEGFVGVYNNPVYGDIIVELKTSSNNNNDRSKELFFKYQVYSGKLEHYHYDSFFSVLHYSSIRAGELFTFATSKDGSVKSIQMEELNEVFLRKE</sequence>
<dbReference type="Pfam" id="PF00144">
    <property type="entry name" value="Beta-lactamase"/>
    <property type="match status" value="1"/>
</dbReference>
<dbReference type="EMBL" id="MCFF01000054">
    <property type="protein sequence ID" value="ORZ04803.1"/>
    <property type="molecule type" value="Genomic_DNA"/>
</dbReference>
<dbReference type="InterPro" id="IPR012338">
    <property type="entry name" value="Beta-lactam/transpept-like"/>
</dbReference>
<dbReference type="PANTHER" id="PTHR46825">
    <property type="entry name" value="D-ALANYL-D-ALANINE-CARBOXYPEPTIDASE/ENDOPEPTIDASE AMPH"/>
    <property type="match status" value="1"/>
</dbReference>
<comment type="caution">
    <text evidence="5">The sequence shown here is derived from an EMBL/GenBank/DDBJ whole genome shotgun (WGS) entry which is preliminary data.</text>
</comment>
<name>A0A1Y2G9D6_9FUNG</name>
<feature type="domain" description="Beta-lactamase-related" evidence="3">
    <location>
        <begin position="45"/>
        <end position="368"/>
    </location>
</feature>
<protein>
    <submittedName>
        <fullName evidence="5">Beta-lactamase/transpeptidase-like protein</fullName>
    </submittedName>
</protein>
<evidence type="ECO:0000256" key="2">
    <source>
        <dbReference type="SAM" id="SignalP"/>
    </source>
</evidence>
<dbReference type="RefSeq" id="XP_021876740.1">
    <property type="nucleotide sequence ID" value="XM_022030616.1"/>
</dbReference>
<keyword evidence="6" id="KW-1185">Reference proteome</keyword>
<dbReference type="AlphaFoldDB" id="A0A1Y2G9D6"/>
<dbReference type="InterPro" id="IPR050491">
    <property type="entry name" value="AmpC-like"/>
</dbReference>
<accession>A0A1Y2G9D6</accession>
<dbReference type="Gene3D" id="2.40.128.600">
    <property type="match status" value="1"/>
</dbReference>
<feature type="domain" description="Peptidase S12 Pab87-related C-terminal" evidence="4">
    <location>
        <begin position="419"/>
        <end position="510"/>
    </location>
</feature>
<evidence type="ECO:0000259" key="4">
    <source>
        <dbReference type="Pfam" id="PF11954"/>
    </source>
</evidence>
<feature type="chain" id="PRO_5012802041" evidence="2">
    <location>
        <begin position="20"/>
        <end position="520"/>
    </location>
</feature>
<dbReference type="InterPro" id="IPR001466">
    <property type="entry name" value="Beta-lactam-related"/>
</dbReference>
<proteinExistence type="inferred from homology"/>
<dbReference type="Gene3D" id="3.40.710.10">
    <property type="entry name" value="DD-peptidase/beta-lactamase superfamily"/>
    <property type="match status" value="1"/>
</dbReference>
<reference evidence="5 6" key="1">
    <citation type="submission" date="2016-07" db="EMBL/GenBank/DDBJ databases">
        <title>Pervasive Adenine N6-methylation of Active Genes in Fungi.</title>
        <authorList>
            <consortium name="DOE Joint Genome Institute"/>
            <person name="Mondo S.J."/>
            <person name="Dannebaum R.O."/>
            <person name="Kuo R.C."/>
            <person name="Labutti K."/>
            <person name="Haridas S."/>
            <person name="Kuo A."/>
            <person name="Salamov A."/>
            <person name="Ahrendt S.R."/>
            <person name="Lipzen A."/>
            <person name="Sullivan W."/>
            <person name="Andreopoulos W.B."/>
            <person name="Clum A."/>
            <person name="Lindquist E."/>
            <person name="Daum C."/>
            <person name="Ramamoorthy G.K."/>
            <person name="Gryganskyi A."/>
            <person name="Culley D."/>
            <person name="Magnuson J.K."/>
            <person name="James T.Y."/>
            <person name="O'Malley M.A."/>
            <person name="Stajich J.E."/>
            <person name="Spatafora J.W."/>
            <person name="Visel A."/>
            <person name="Grigoriev I.V."/>
        </authorList>
    </citation>
    <scope>NUCLEOTIDE SEQUENCE [LARGE SCALE GENOMIC DNA]</scope>
    <source>
        <strain evidence="5 6">NRRL 3116</strain>
    </source>
</reference>
<dbReference type="STRING" id="64571.A0A1Y2G9D6"/>
<dbReference type="OrthoDB" id="5946976at2759"/>
<evidence type="ECO:0000259" key="3">
    <source>
        <dbReference type="Pfam" id="PF00144"/>
    </source>
</evidence>
<evidence type="ECO:0000313" key="5">
    <source>
        <dbReference type="EMBL" id="ORZ04803.1"/>
    </source>
</evidence>
<keyword evidence="2" id="KW-0732">Signal</keyword>
<dbReference type="Pfam" id="PF11954">
    <property type="entry name" value="DUF3471"/>
    <property type="match status" value="1"/>
</dbReference>
<comment type="similarity">
    <text evidence="1">Belongs to the peptidase S12 family.</text>
</comment>
<dbReference type="GeneID" id="33572457"/>
<organism evidence="5 6">
    <name type="scientific">Lobosporangium transversale</name>
    <dbReference type="NCBI Taxonomy" id="64571"/>
    <lineage>
        <taxon>Eukaryota</taxon>
        <taxon>Fungi</taxon>
        <taxon>Fungi incertae sedis</taxon>
        <taxon>Mucoromycota</taxon>
        <taxon>Mortierellomycotina</taxon>
        <taxon>Mortierellomycetes</taxon>
        <taxon>Mortierellales</taxon>
        <taxon>Mortierellaceae</taxon>
        <taxon>Lobosporangium</taxon>
    </lineage>
</organism>
<dbReference type="Proteomes" id="UP000193648">
    <property type="component" value="Unassembled WGS sequence"/>
</dbReference>
<evidence type="ECO:0000313" key="6">
    <source>
        <dbReference type="Proteomes" id="UP000193648"/>
    </source>
</evidence>
<dbReference type="SUPFAM" id="SSF56601">
    <property type="entry name" value="beta-lactamase/transpeptidase-like"/>
    <property type="match status" value="1"/>
</dbReference>
<feature type="signal peptide" evidence="2">
    <location>
        <begin position="1"/>
        <end position="19"/>
    </location>
</feature>
<dbReference type="PANTHER" id="PTHR46825:SF15">
    <property type="entry name" value="BETA-LACTAMASE-RELATED DOMAIN-CONTAINING PROTEIN"/>
    <property type="match status" value="1"/>
</dbReference>
<dbReference type="InParanoid" id="A0A1Y2G9D6"/>
<evidence type="ECO:0000256" key="1">
    <source>
        <dbReference type="ARBA" id="ARBA00038215"/>
    </source>
</evidence>
<gene>
    <name evidence="5" type="ORF">BCR41DRAFT_425719</name>
</gene>